<dbReference type="EMBL" id="JACDUS010000002">
    <property type="protein sequence ID" value="MBA2880823.1"/>
    <property type="molecule type" value="Genomic_DNA"/>
</dbReference>
<organism evidence="6 7">
    <name type="scientific">Desulfosalsimonas propionicica</name>
    <dbReference type="NCBI Taxonomy" id="332175"/>
    <lineage>
        <taxon>Bacteria</taxon>
        <taxon>Pseudomonadati</taxon>
        <taxon>Thermodesulfobacteriota</taxon>
        <taxon>Desulfobacteria</taxon>
        <taxon>Desulfobacterales</taxon>
        <taxon>Desulfosalsimonadaceae</taxon>
        <taxon>Desulfosalsimonas</taxon>
    </lineage>
</organism>
<feature type="binding site" evidence="5">
    <location>
        <position position="211"/>
    </location>
    <ligand>
        <name>Mg(2+)</name>
        <dbReference type="ChEBI" id="CHEBI:18420"/>
        <label>1</label>
        <note>catalytic</note>
    </ligand>
</feature>
<evidence type="ECO:0000313" key="6">
    <source>
        <dbReference type="EMBL" id="MBA2880823.1"/>
    </source>
</evidence>
<feature type="binding site" evidence="5">
    <location>
        <position position="86"/>
    </location>
    <ligand>
        <name>Mg(2+)</name>
        <dbReference type="ChEBI" id="CHEBI:18420"/>
        <label>1</label>
        <note>catalytic</note>
    </ligand>
</feature>
<dbReference type="EC" id="3.1.3.25" evidence="6"/>
<feature type="binding site" evidence="5">
    <location>
        <position position="89"/>
    </location>
    <ligand>
        <name>Mg(2+)</name>
        <dbReference type="ChEBI" id="CHEBI:18420"/>
        <label>1</label>
        <note>catalytic</note>
    </ligand>
</feature>
<dbReference type="PRINTS" id="PR00377">
    <property type="entry name" value="IMPHPHTASES"/>
</dbReference>
<dbReference type="PANTHER" id="PTHR20854">
    <property type="entry name" value="INOSITOL MONOPHOSPHATASE"/>
    <property type="match status" value="1"/>
</dbReference>
<dbReference type="Proteomes" id="UP000525298">
    <property type="component" value="Unassembled WGS sequence"/>
</dbReference>
<dbReference type="InterPro" id="IPR000760">
    <property type="entry name" value="Inositol_monophosphatase-like"/>
</dbReference>
<evidence type="ECO:0000256" key="2">
    <source>
        <dbReference type="ARBA" id="ARBA00022723"/>
    </source>
</evidence>
<feature type="binding site" evidence="5">
    <location>
        <position position="69"/>
    </location>
    <ligand>
        <name>Mg(2+)</name>
        <dbReference type="ChEBI" id="CHEBI:18420"/>
        <label>1</label>
        <note>catalytic</note>
    </ligand>
</feature>
<evidence type="ECO:0000256" key="5">
    <source>
        <dbReference type="PIRSR" id="PIRSR600760-2"/>
    </source>
</evidence>
<dbReference type="Pfam" id="PF00459">
    <property type="entry name" value="Inositol_P"/>
    <property type="match status" value="1"/>
</dbReference>
<evidence type="ECO:0000313" key="7">
    <source>
        <dbReference type="Proteomes" id="UP000525298"/>
    </source>
</evidence>
<protein>
    <submittedName>
        <fullName evidence="6">Myo-inositol-1(Or 4)-monophosphatase</fullName>
        <ecNumber evidence="6">3.1.3.25</ecNumber>
    </submittedName>
</protein>
<feature type="binding site" evidence="5">
    <location>
        <position position="88"/>
    </location>
    <ligand>
        <name>Mg(2+)</name>
        <dbReference type="ChEBI" id="CHEBI:18420"/>
        <label>1</label>
        <note>catalytic</note>
    </ligand>
</feature>
<evidence type="ECO:0000256" key="4">
    <source>
        <dbReference type="ARBA" id="ARBA00022842"/>
    </source>
</evidence>
<keyword evidence="7" id="KW-1185">Reference proteome</keyword>
<keyword evidence="3 6" id="KW-0378">Hydrolase</keyword>
<dbReference type="AlphaFoldDB" id="A0A7W0C7Z2"/>
<comment type="cofactor">
    <cofactor evidence="1 5">
        <name>Mg(2+)</name>
        <dbReference type="ChEBI" id="CHEBI:18420"/>
    </cofactor>
</comment>
<gene>
    <name evidence="6" type="ORF">HNR65_001141</name>
</gene>
<dbReference type="PROSITE" id="PS00629">
    <property type="entry name" value="IMP_1"/>
    <property type="match status" value="1"/>
</dbReference>
<keyword evidence="4 5" id="KW-0460">Magnesium</keyword>
<dbReference type="GO" id="GO:0008934">
    <property type="term" value="F:inositol monophosphate 1-phosphatase activity"/>
    <property type="evidence" value="ECO:0007669"/>
    <property type="project" value="TreeGrafter"/>
</dbReference>
<evidence type="ECO:0000256" key="1">
    <source>
        <dbReference type="ARBA" id="ARBA00001946"/>
    </source>
</evidence>
<evidence type="ECO:0000256" key="3">
    <source>
        <dbReference type="ARBA" id="ARBA00022801"/>
    </source>
</evidence>
<sequence length="257" mass="27664">MSNHLASYLDFAVETAYLAGRLTLGYFQAGIRPDFKADQTPVTVADQKAEELIRGRIEKKFPDHAILGEEFGESAHKGASHRWYIDPIDGTKAFTRGVPLYGVLLGLEIEGRVEAGVAYFPALDEMVAAATGLGCRFNGRPARVSSVGRMADAVATFTDPGSFAQYGRAEAWQRISQAAYVCAGWGDAYGHCLVATGRAEVMLDAVVNIWDCAPFPPILKEAGGYFGDWSGNEIICANEAISANAAVLPRVLELIRG</sequence>
<dbReference type="Gene3D" id="3.30.540.10">
    <property type="entry name" value="Fructose-1,6-Bisphosphatase, subunit A, domain 1"/>
    <property type="match status" value="1"/>
</dbReference>
<dbReference type="GO" id="GO:0006020">
    <property type="term" value="P:inositol metabolic process"/>
    <property type="evidence" value="ECO:0007669"/>
    <property type="project" value="TreeGrafter"/>
</dbReference>
<dbReference type="Gene3D" id="3.40.190.80">
    <property type="match status" value="1"/>
</dbReference>
<dbReference type="FunFam" id="3.30.540.10:FF:000003">
    <property type="entry name" value="Inositol-1-monophosphatase"/>
    <property type="match status" value="1"/>
</dbReference>
<dbReference type="PANTHER" id="PTHR20854:SF4">
    <property type="entry name" value="INOSITOL-1-MONOPHOSPHATASE-RELATED"/>
    <property type="match status" value="1"/>
</dbReference>
<dbReference type="CDD" id="cd01641">
    <property type="entry name" value="Bacterial_IMPase_like_1"/>
    <property type="match status" value="1"/>
</dbReference>
<comment type="caution">
    <text evidence="6">The sequence shown here is derived from an EMBL/GenBank/DDBJ whole genome shotgun (WGS) entry which is preliminary data.</text>
</comment>
<dbReference type="RefSeq" id="WP_181550478.1">
    <property type="nucleotide sequence ID" value="NZ_JACDUS010000002.1"/>
</dbReference>
<reference evidence="6 7" key="1">
    <citation type="submission" date="2020-07" db="EMBL/GenBank/DDBJ databases">
        <title>Genomic Encyclopedia of Type Strains, Phase IV (KMG-IV): sequencing the most valuable type-strain genomes for metagenomic binning, comparative biology and taxonomic classification.</title>
        <authorList>
            <person name="Goeker M."/>
        </authorList>
    </citation>
    <scope>NUCLEOTIDE SEQUENCE [LARGE SCALE GENOMIC DNA]</scope>
    <source>
        <strain evidence="6 7">DSM 17721</strain>
    </source>
</reference>
<dbReference type="GO" id="GO:0046872">
    <property type="term" value="F:metal ion binding"/>
    <property type="evidence" value="ECO:0007669"/>
    <property type="project" value="UniProtKB-KW"/>
</dbReference>
<accession>A0A7W0C7Z2</accession>
<name>A0A7W0C7Z2_9BACT</name>
<keyword evidence="2 5" id="KW-0479">Metal-binding</keyword>
<proteinExistence type="predicted"/>
<dbReference type="SUPFAM" id="SSF56655">
    <property type="entry name" value="Carbohydrate phosphatase"/>
    <property type="match status" value="1"/>
</dbReference>
<dbReference type="InterPro" id="IPR020583">
    <property type="entry name" value="Inositol_monoP_metal-BS"/>
</dbReference>
<dbReference type="GO" id="GO:0007165">
    <property type="term" value="P:signal transduction"/>
    <property type="evidence" value="ECO:0007669"/>
    <property type="project" value="TreeGrafter"/>
</dbReference>